<evidence type="ECO:0000256" key="1">
    <source>
        <dbReference type="ARBA" id="ARBA00022676"/>
    </source>
</evidence>
<dbReference type="OrthoDB" id="937291at2759"/>
<keyword evidence="4" id="KW-1185">Reference proteome</keyword>
<accession>A0A8H5GSN1</accession>
<dbReference type="SUPFAM" id="SSF53756">
    <property type="entry name" value="UDP-Glycosyltransferase/glycogen phosphorylase"/>
    <property type="match status" value="1"/>
</dbReference>
<dbReference type="PANTHER" id="PTHR47779">
    <property type="entry name" value="SYNTHASE (CCG-9), PUTATIVE (AFU_ORTHOLOGUE AFUA_3G12100)-RELATED"/>
    <property type="match status" value="1"/>
</dbReference>
<dbReference type="PANTHER" id="PTHR47779:SF1">
    <property type="entry name" value="SYNTHASE (CCG-9), PUTATIVE (AFU_ORTHOLOGUE AFUA_3G12100)-RELATED"/>
    <property type="match status" value="1"/>
</dbReference>
<dbReference type="Proteomes" id="UP000565441">
    <property type="component" value="Unassembled WGS sequence"/>
</dbReference>
<dbReference type="EMBL" id="JAACJP010000052">
    <property type="protein sequence ID" value="KAF5370474.1"/>
    <property type="molecule type" value="Genomic_DNA"/>
</dbReference>
<protein>
    <recommendedName>
        <fullName evidence="2">Glycosyl transferase family 1 domain-containing protein</fullName>
    </recommendedName>
</protein>
<evidence type="ECO:0000259" key="2">
    <source>
        <dbReference type="Pfam" id="PF00534"/>
    </source>
</evidence>
<dbReference type="AlphaFoldDB" id="A0A8H5GSN1"/>
<evidence type="ECO:0000313" key="3">
    <source>
        <dbReference type="EMBL" id="KAF5370474.1"/>
    </source>
</evidence>
<keyword evidence="1" id="KW-0328">Glycosyltransferase</keyword>
<proteinExistence type="predicted"/>
<dbReference type="Pfam" id="PF00534">
    <property type="entry name" value="Glycos_transf_1"/>
    <property type="match status" value="1"/>
</dbReference>
<organism evidence="3 4">
    <name type="scientific">Tricholomella constricta</name>
    <dbReference type="NCBI Taxonomy" id="117010"/>
    <lineage>
        <taxon>Eukaryota</taxon>
        <taxon>Fungi</taxon>
        <taxon>Dikarya</taxon>
        <taxon>Basidiomycota</taxon>
        <taxon>Agaricomycotina</taxon>
        <taxon>Agaricomycetes</taxon>
        <taxon>Agaricomycetidae</taxon>
        <taxon>Agaricales</taxon>
        <taxon>Tricholomatineae</taxon>
        <taxon>Lyophyllaceae</taxon>
        <taxon>Tricholomella</taxon>
    </lineage>
</organism>
<dbReference type="GO" id="GO:0016757">
    <property type="term" value="F:glycosyltransferase activity"/>
    <property type="evidence" value="ECO:0007669"/>
    <property type="project" value="UniProtKB-KW"/>
</dbReference>
<evidence type="ECO:0000313" key="4">
    <source>
        <dbReference type="Proteomes" id="UP000565441"/>
    </source>
</evidence>
<dbReference type="InterPro" id="IPR001296">
    <property type="entry name" value="Glyco_trans_1"/>
</dbReference>
<dbReference type="InterPro" id="IPR052078">
    <property type="entry name" value="Trehalose_Metab_GTase"/>
</dbReference>
<sequence length="192" mass="21069">MQATCSPAVYQSSQLHATSLAAPPMLKGEEIDRRLKALPTRMVQRSKCRVVLNALMAHARMALQLSTREGFEVKVSEAVHAGIPIIACQTGGIPLQIEHGKSGYLTTPGDNNAIAQHLYDLHTDEPLHRRISKYAKTHVCDEVGTIGNAPAWLYLAVKYTRGEKIKPKGAWLNDMLREETGELFQAGGNCPL</sequence>
<keyword evidence="1" id="KW-0808">Transferase</keyword>
<dbReference type="Gene3D" id="3.40.50.2000">
    <property type="entry name" value="Glycogen Phosphorylase B"/>
    <property type="match status" value="1"/>
</dbReference>
<comment type="caution">
    <text evidence="3">The sequence shown here is derived from an EMBL/GenBank/DDBJ whole genome shotgun (WGS) entry which is preliminary data.</text>
</comment>
<reference evidence="3 4" key="1">
    <citation type="journal article" date="2020" name="ISME J.">
        <title>Uncovering the hidden diversity of litter-decomposition mechanisms in mushroom-forming fungi.</title>
        <authorList>
            <person name="Floudas D."/>
            <person name="Bentzer J."/>
            <person name="Ahren D."/>
            <person name="Johansson T."/>
            <person name="Persson P."/>
            <person name="Tunlid A."/>
        </authorList>
    </citation>
    <scope>NUCLEOTIDE SEQUENCE [LARGE SCALE GENOMIC DNA]</scope>
    <source>
        <strain evidence="3 4">CBS 661.87</strain>
    </source>
</reference>
<name>A0A8H5GSN1_9AGAR</name>
<gene>
    <name evidence="3" type="ORF">D9615_009746</name>
</gene>
<feature type="domain" description="Glycosyl transferase family 1" evidence="2">
    <location>
        <begin position="51"/>
        <end position="137"/>
    </location>
</feature>